<gene>
    <name evidence="2" type="ORF">VOLCADRAFT_92092</name>
</gene>
<keyword evidence="3" id="KW-1185">Reference proteome</keyword>
<dbReference type="RefSeq" id="XP_002951516.1">
    <property type="nucleotide sequence ID" value="XM_002951470.1"/>
</dbReference>
<dbReference type="GeneID" id="9615684"/>
<dbReference type="Gene3D" id="3.60.10.10">
    <property type="entry name" value="Endonuclease/exonuclease/phosphatase"/>
    <property type="match status" value="1"/>
</dbReference>
<name>D8TYK5_VOLCA</name>
<dbReference type="KEGG" id="vcn:VOLCADRAFT_92092"/>
<organism evidence="3">
    <name type="scientific">Volvox carteri f. nagariensis</name>
    <dbReference type="NCBI Taxonomy" id="3068"/>
    <lineage>
        <taxon>Eukaryota</taxon>
        <taxon>Viridiplantae</taxon>
        <taxon>Chlorophyta</taxon>
        <taxon>core chlorophytes</taxon>
        <taxon>Chlorophyceae</taxon>
        <taxon>CS clade</taxon>
        <taxon>Chlamydomonadales</taxon>
        <taxon>Volvocaceae</taxon>
        <taxon>Volvox</taxon>
    </lineage>
</organism>
<dbReference type="Proteomes" id="UP000001058">
    <property type="component" value="Unassembled WGS sequence"/>
</dbReference>
<dbReference type="InParanoid" id="D8TYK5"/>
<sequence>MCSEMGRGCALEISCPKSVPFLARYMTEMDSREGGSGRVWHCLTSSKLGNNSEKSAFLWSSPPPSGPLGTSHKGHSFVLCCLAAEVSVIRKPKGKTKKQQQEQQQQGQGQPGGGGGGVSGNIALRRSPFFGLFRVGYANVLLVNVHLSADEDEARSELEALHLVATAIREPNSHLFHRHCLGGLFRSRKPRGLLAVLGDFNCPMRMSGAAGPASGQVNENSWQRFLRNGWFDALITGNNPLSDNLHGGAAPRPTLHTNWHAQELRAFDAICLPLTHAGLVQERGVCRPPEPQPQTSDYPNHLLCWVRLDLGPLQEAPGKLRPLVTPRLQLAGEGGVAAAAGGGG</sequence>
<protein>
    <recommendedName>
        <fullName evidence="4">Endonuclease/exonuclease/phosphatase domain-containing protein</fullName>
    </recommendedName>
</protein>
<dbReference type="SUPFAM" id="SSF56219">
    <property type="entry name" value="DNase I-like"/>
    <property type="match status" value="1"/>
</dbReference>
<dbReference type="EMBL" id="GL378345">
    <property type="protein sequence ID" value="EFJ47327.1"/>
    <property type="molecule type" value="Genomic_DNA"/>
</dbReference>
<evidence type="ECO:0000256" key="1">
    <source>
        <dbReference type="SAM" id="MobiDB-lite"/>
    </source>
</evidence>
<proteinExistence type="predicted"/>
<feature type="region of interest" description="Disordered" evidence="1">
    <location>
        <begin position="92"/>
        <end position="118"/>
    </location>
</feature>
<evidence type="ECO:0008006" key="4">
    <source>
        <dbReference type="Google" id="ProtNLM"/>
    </source>
</evidence>
<evidence type="ECO:0000313" key="2">
    <source>
        <dbReference type="EMBL" id="EFJ47327.1"/>
    </source>
</evidence>
<feature type="compositionally biased region" description="Gly residues" evidence="1">
    <location>
        <begin position="109"/>
        <end position="118"/>
    </location>
</feature>
<dbReference type="InterPro" id="IPR036691">
    <property type="entry name" value="Endo/exonu/phosph_ase_sf"/>
</dbReference>
<dbReference type="AlphaFoldDB" id="D8TYK5"/>
<accession>D8TYK5</accession>
<reference evidence="2 3" key="1">
    <citation type="journal article" date="2010" name="Science">
        <title>Genomic analysis of organismal complexity in the multicellular green alga Volvox carteri.</title>
        <authorList>
            <person name="Prochnik S.E."/>
            <person name="Umen J."/>
            <person name="Nedelcu A.M."/>
            <person name="Hallmann A."/>
            <person name="Miller S.M."/>
            <person name="Nishii I."/>
            <person name="Ferris P."/>
            <person name="Kuo A."/>
            <person name="Mitros T."/>
            <person name="Fritz-Laylin L.K."/>
            <person name="Hellsten U."/>
            <person name="Chapman J."/>
            <person name="Simakov O."/>
            <person name="Rensing S.A."/>
            <person name="Terry A."/>
            <person name="Pangilinan J."/>
            <person name="Kapitonov V."/>
            <person name="Jurka J."/>
            <person name="Salamov A."/>
            <person name="Shapiro H."/>
            <person name="Schmutz J."/>
            <person name="Grimwood J."/>
            <person name="Lindquist E."/>
            <person name="Lucas S."/>
            <person name="Grigoriev I.V."/>
            <person name="Schmitt R."/>
            <person name="Kirk D."/>
            <person name="Rokhsar D.S."/>
        </authorList>
    </citation>
    <scope>NUCLEOTIDE SEQUENCE [LARGE SCALE GENOMIC DNA]</scope>
    <source>
        <strain evidence="3">f. Nagariensis / Eve</strain>
    </source>
</reference>
<dbReference type="OrthoDB" id="548096at2759"/>
<evidence type="ECO:0000313" key="3">
    <source>
        <dbReference type="Proteomes" id="UP000001058"/>
    </source>
</evidence>